<dbReference type="PROSITE" id="PS51372">
    <property type="entry name" value="PRD_2"/>
    <property type="match status" value="2"/>
</dbReference>
<proteinExistence type="predicted"/>
<organism evidence="3 4">
    <name type="scientific">Bombilactobacillus mellifer</name>
    <dbReference type="NCBI Taxonomy" id="1218492"/>
    <lineage>
        <taxon>Bacteria</taxon>
        <taxon>Bacillati</taxon>
        <taxon>Bacillota</taxon>
        <taxon>Bacilli</taxon>
        <taxon>Lactobacillales</taxon>
        <taxon>Lactobacillaceae</taxon>
        <taxon>Bombilactobacillus</taxon>
    </lineage>
</organism>
<gene>
    <name evidence="3" type="ORF">JG30_15380</name>
</gene>
<evidence type="ECO:0000256" key="1">
    <source>
        <dbReference type="ARBA" id="ARBA00022737"/>
    </source>
</evidence>
<name>A0A0F4LS55_9LACO</name>
<dbReference type="STRING" id="1218492.JG30_15380"/>
<dbReference type="SUPFAM" id="SSF63520">
    <property type="entry name" value="PTS-regulatory domain, PRD"/>
    <property type="match status" value="2"/>
</dbReference>
<dbReference type="Pfam" id="PF00874">
    <property type="entry name" value="PRD"/>
    <property type="match status" value="2"/>
</dbReference>
<dbReference type="GO" id="GO:0006355">
    <property type="term" value="P:regulation of DNA-templated transcription"/>
    <property type="evidence" value="ECO:0007669"/>
    <property type="project" value="InterPro"/>
</dbReference>
<evidence type="ECO:0000313" key="4">
    <source>
        <dbReference type="Proteomes" id="UP000033558"/>
    </source>
</evidence>
<feature type="domain" description="PRD" evidence="2">
    <location>
        <begin position="172"/>
        <end position="280"/>
    </location>
</feature>
<feature type="domain" description="PRD" evidence="2">
    <location>
        <begin position="65"/>
        <end position="170"/>
    </location>
</feature>
<dbReference type="InterPro" id="IPR036650">
    <property type="entry name" value="CAT_RNA-bd_dom_sf"/>
</dbReference>
<dbReference type="InterPro" id="IPR036634">
    <property type="entry name" value="PRD_sf"/>
</dbReference>
<evidence type="ECO:0000259" key="2">
    <source>
        <dbReference type="PROSITE" id="PS51372"/>
    </source>
</evidence>
<keyword evidence="4" id="KW-1185">Reference proteome</keyword>
<dbReference type="AlphaFoldDB" id="A0A0F4LS55"/>
<dbReference type="Gene3D" id="1.10.1790.10">
    <property type="entry name" value="PRD domain"/>
    <property type="match status" value="2"/>
</dbReference>
<comment type="caution">
    <text evidence="3">The sequence shown here is derived from an EMBL/GenBank/DDBJ whole genome shotgun (WGS) entry which is preliminary data.</text>
</comment>
<dbReference type="PATRIC" id="fig|1218492.5.peg.1594"/>
<keyword evidence="1" id="KW-0677">Repeat</keyword>
<dbReference type="RefSeq" id="WP_046317739.1">
    <property type="nucleotide sequence ID" value="NZ_JBHSZT010000003.1"/>
</dbReference>
<dbReference type="Pfam" id="PF03123">
    <property type="entry name" value="CAT_RBD"/>
    <property type="match status" value="1"/>
</dbReference>
<accession>A0A0F4LS55</accession>
<dbReference type="Proteomes" id="UP000033558">
    <property type="component" value="Unassembled WGS sequence"/>
</dbReference>
<dbReference type="PANTHER" id="PTHR30185">
    <property type="entry name" value="CRYPTIC BETA-GLUCOSIDE BGL OPERON ANTITERMINATOR"/>
    <property type="match status" value="1"/>
</dbReference>
<dbReference type="Gene3D" id="2.30.24.10">
    <property type="entry name" value="CAT RNA-binding domain"/>
    <property type="match status" value="1"/>
</dbReference>
<dbReference type="InterPro" id="IPR050661">
    <property type="entry name" value="BglG_antiterminators"/>
</dbReference>
<dbReference type="SUPFAM" id="SSF50151">
    <property type="entry name" value="SacY-like RNA-binding domain"/>
    <property type="match status" value="1"/>
</dbReference>
<dbReference type="EMBL" id="JXJQ01000011">
    <property type="protein sequence ID" value="KJY60416.1"/>
    <property type="molecule type" value="Genomic_DNA"/>
</dbReference>
<evidence type="ECO:0000313" key="3">
    <source>
        <dbReference type="EMBL" id="KJY60416.1"/>
    </source>
</evidence>
<dbReference type="InterPro" id="IPR004341">
    <property type="entry name" value="CAT_RNA-bd_dom"/>
</dbReference>
<reference evidence="3 4" key="1">
    <citation type="submission" date="2015-01" db="EMBL/GenBank/DDBJ databases">
        <title>Comparative genomics of the lactic acid bacteria isolated from the honey bee gut.</title>
        <authorList>
            <person name="Ellegaard K.M."/>
            <person name="Tamarit D."/>
            <person name="Javelind E."/>
            <person name="Olofsson T."/>
            <person name="Andersson S.G."/>
            <person name="Vasquez A."/>
        </authorList>
    </citation>
    <scope>NUCLEOTIDE SEQUENCE [LARGE SCALE GENOMIC DNA]</scope>
    <source>
        <strain evidence="3 4">Bin4</strain>
    </source>
</reference>
<dbReference type="InterPro" id="IPR011608">
    <property type="entry name" value="PRD"/>
</dbReference>
<sequence>MLITKVLNNNALLAQKAPGQVVLVLGSGVAFQKRAGEAVDATKVEKVLALHDLDAWNRFTELAITVPAAEITAAEKTINFAKLKLGKKLNEIIYVDLTDHLHAAIERHRTGIDIHNSLKWDIARLYPDEYAVGQKALQIVQRDLQVTLIEDEAAFIALHFINAEVDNSQHQNLANQIVKIVKEIEQIVKDYYHTELDDSSLGYYRFITHLKFFAQRCLLKEHYDDEDEDLLKLIQQKYPKAASCAQKIKLYMVNNYNYQINNTEIVYLTVHIHRLVKNLN</sequence>
<dbReference type="PANTHER" id="PTHR30185:SF15">
    <property type="entry name" value="CRYPTIC BETA-GLUCOSIDE BGL OPERON ANTITERMINATOR"/>
    <property type="match status" value="1"/>
</dbReference>
<dbReference type="HOGENOM" id="CLU_078802_0_0_9"/>
<protein>
    <submittedName>
        <fullName evidence="3">PRD doamin transcriptional regulator</fullName>
    </submittedName>
</protein>
<dbReference type="OrthoDB" id="9813552at2"/>
<dbReference type="NCBIfam" id="NF046042">
    <property type="entry name" value="LicT"/>
    <property type="match status" value="1"/>
</dbReference>
<dbReference type="GO" id="GO:0003723">
    <property type="term" value="F:RNA binding"/>
    <property type="evidence" value="ECO:0007669"/>
    <property type="project" value="InterPro"/>
</dbReference>
<dbReference type="SMART" id="SM01061">
    <property type="entry name" value="CAT_RBD"/>
    <property type="match status" value="1"/>
</dbReference>